<dbReference type="InterPro" id="IPR017647">
    <property type="entry name" value="Dnd_assoc_3"/>
</dbReference>
<dbReference type="RefSeq" id="WP_010380872.1">
    <property type="nucleotide sequence ID" value="NZ_AHCD03000044.1"/>
</dbReference>
<proteinExistence type="predicted"/>
<dbReference type="NCBIfam" id="TIGR03238">
    <property type="entry name" value="dnd_assoc_3"/>
    <property type="match status" value="1"/>
</dbReference>
<dbReference type="AlphaFoldDB" id="A0A8T0C1S2"/>
<evidence type="ECO:0000313" key="1">
    <source>
        <dbReference type="EMBL" id="KAF7781826.1"/>
    </source>
</evidence>
<dbReference type="Proteomes" id="UP000016480">
    <property type="component" value="Unassembled WGS sequence"/>
</dbReference>
<organism evidence="1 2">
    <name type="scientific">Pseudoalteromonas rubra</name>
    <dbReference type="NCBI Taxonomy" id="43658"/>
    <lineage>
        <taxon>Bacteria</taxon>
        <taxon>Pseudomonadati</taxon>
        <taxon>Pseudomonadota</taxon>
        <taxon>Gammaproteobacteria</taxon>
        <taxon>Alteromonadales</taxon>
        <taxon>Pseudoalteromonadaceae</taxon>
        <taxon>Pseudoalteromonas</taxon>
    </lineage>
</organism>
<gene>
    <name evidence="1" type="ORF">PRUB_b1166</name>
</gene>
<dbReference type="EMBL" id="AHCD03000044">
    <property type="protein sequence ID" value="KAF7781826.1"/>
    <property type="molecule type" value="Genomic_DNA"/>
</dbReference>
<name>A0A8T0C1S2_9GAMM</name>
<sequence length="537" mass="61587">MRLKEALSVLSKSSPYSVSTLRTGEQPEDYKYKEYLYIKPQIAIDFEALLLDSPEGSLLFLCGSSGDGKSEILTRLCNKPEFQDVVFHLDATHGKTQHGTAVESLDELFDEQKQQQHKLAVGINIGMFQKFIKFGSDKHSDIKVLFSKFLENRHEKGYQIENAYFYDFESYPRLHFDKGGVKSEFVFSYLKNLTKECDSNPFYELYLSEKEKENQIAYNFQIISLSEFQSALVYLFGLIRLHDEQFLIPRLFVDFIYQLITTENDDGIIGNIFTCLDNQLSEKIVGQDPLQSSSQKLDSFLLALATGSLSENTLESINYLQKMAGCKLSKNNLIRFAWVLNKELGDLYPESQLNNLINNEVLESYCALYEILIKSEFNEEEVDLLIGILEENLLADVANYVNRKVNTDVSGFVISRELKDFAICNKIEAEIDLDWLEENKLKAPDIMPIRFLVNGDEAVTLNLDIKVFTLIRNIQNGYLPNRNLHNEYTKLEEFISELIAATSKAKEVRIIDKKAQGTFYAEAKKSRRGYTVVGDFK</sequence>
<comment type="caution">
    <text evidence="1">The sequence shown here is derived from an EMBL/GenBank/DDBJ whole genome shotgun (WGS) entry which is preliminary data.</text>
</comment>
<accession>A0A8T0C1S2</accession>
<reference evidence="1 2" key="1">
    <citation type="journal article" date="2012" name="J. Bacteriol.">
        <title>Genome sequence of the cycloprodigiosin-producing bacterial strain Pseudoalteromonas rubra ATCC 29570(T).</title>
        <authorList>
            <person name="Xie B.B."/>
            <person name="Shu Y.L."/>
            <person name="Qin Q.L."/>
            <person name="Rong J.C."/>
            <person name="Zhang X.Y."/>
            <person name="Chen X.L."/>
            <person name="Zhou B.C."/>
            <person name="Zhang Y.Z."/>
        </authorList>
    </citation>
    <scope>NUCLEOTIDE SEQUENCE [LARGE SCALE GENOMIC DNA]</scope>
    <source>
        <strain evidence="1 2">DSM 6842</strain>
    </source>
</reference>
<evidence type="ECO:0008006" key="3">
    <source>
        <dbReference type="Google" id="ProtNLM"/>
    </source>
</evidence>
<protein>
    <recommendedName>
        <fullName evidence="3">DNA phosphorothioation-dependent restriction protein DptF</fullName>
    </recommendedName>
</protein>
<dbReference type="GeneID" id="61360688"/>
<evidence type="ECO:0000313" key="2">
    <source>
        <dbReference type="Proteomes" id="UP000016480"/>
    </source>
</evidence>